<comment type="caution">
    <text evidence="5">The sequence shown here is derived from an EMBL/GenBank/DDBJ whole genome shotgun (WGS) entry which is preliminary data.</text>
</comment>
<feature type="region of interest" description="Disordered" evidence="3">
    <location>
        <begin position="52"/>
        <end position="108"/>
    </location>
</feature>
<evidence type="ECO:0000256" key="3">
    <source>
        <dbReference type="SAM" id="MobiDB-lite"/>
    </source>
</evidence>
<protein>
    <recommendedName>
        <fullName evidence="4">PUM-HD domain-containing protein</fullName>
    </recommendedName>
</protein>
<evidence type="ECO:0000259" key="4">
    <source>
        <dbReference type="PROSITE" id="PS50303"/>
    </source>
</evidence>
<gene>
    <name evidence="5" type="ORF">VNI00_004793</name>
</gene>
<dbReference type="InterPro" id="IPR016024">
    <property type="entry name" value="ARM-type_fold"/>
</dbReference>
<feature type="region of interest" description="Disordered" evidence="3">
    <location>
        <begin position="402"/>
        <end position="426"/>
    </location>
</feature>
<dbReference type="EMBL" id="JAYKXP010000013">
    <property type="protein sequence ID" value="KAK7051293.1"/>
    <property type="molecule type" value="Genomic_DNA"/>
</dbReference>
<organism evidence="5 6">
    <name type="scientific">Paramarasmius palmivorus</name>
    <dbReference type="NCBI Taxonomy" id="297713"/>
    <lineage>
        <taxon>Eukaryota</taxon>
        <taxon>Fungi</taxon>
        <taxon>Dikarya</taxon>
        <taxon>Basidiomycota</taxon>
        <taxon>Agaricomycotina</taxon>
        <taxon>Agaricomycetes</taxon>
        <taxon>Agaricomycetidae</taxon>
        <taxon>Agaricales</taxon>
        <taxon>Marasmiineae</taxon>
        <taxon>Marasmiaceae</taxon>
        <taxon>Paramarasmius</taxon>
    </lineage>
</organism>
<dbReference type="GO" id="GO:0003729">
    <property type="term" value="F:mRNA binding"/>
    <property type="evidence" value="ECO:0007669"/>
    <property type="project" value="TreeGrafter"/>
</dbReference>
<feature type="repeat" description="Pumilio" evidence="2">
    <location>
        <begin position="490"/>
        <end position="526"/>
    </location>
</feature>
<accession>A0AAW0DJ30</accession>
<feature type="compositionally biased region" description="Polar residues" evidence="3">
    <location>
        <begin position="62"/>
        <end position="74"/>
    </location>
</feature>
<dbReference type="InterPro" id="IPR001313">
    <property type="entry name" value="Pumilio_RNA-bd_rpt"/>
</dbReference>
<dbReference type="AlphaFoldDB" id="A0AAW0DJ30"/>
<feature type="compositionally biased region" description="Polar residues" evidence="3">
    <location>
        <begin position="354"/>
        <end position="382"/>
    </location>
</feature>
<feature type="repeat" description="Pumilio" evidence="2">
    <location>
        <begin position="706"/>
        <end position="749"/>
    </location>
</feature>
<dbReference type="GO" id="GO:0005737">
    <property type="term" value="C:cytoplasm"/>
    <property type="evidence" value="ECO:0007669"/>
    <property type="project" value="TreeGrafter"/>
</dbReference>
<dbReference type="Gene3D" id="1.25.10.10">
    <property type="entry name" value="Leucine-rich Repeat Variant"/>
    <property type="match status" value="1"/>
</dbReference>
<dbReference type="GO" id="GO:0010608">
    <property type="term" value="P:post-transcriptional regulation of gene expression"/>
    <property type="evidence" value="ECO:0007669"/>
    <property type="project" value="TreeGrafter"/>
</dbReference>
<feature type="compositionally biased region" description="Polar residues" evidence="3">
    <location>
        <begin position="405"/>
        <end position="419"/>
    </location>
</feature>
<sequence length="865" mass="94272">MEITHGSTTPDPLDMPLKDATRFFGAVDTSLDYSHSLLFQTYLRDGVVTAPPSPVASAEHGCQSTPAQFASLSGSRPADDNSSASENSGDNSSQCYEPSSSPAASEGTLAGCSALPNATASHHRTDIYQSSYQSEGPPNALPHHLPFQQPLPPVPIVPPYPPLIPFPIIPSYLQSHPPFPVFHPFQPPHPSFPYQQMHLPGPNHPSFVFPVAAPFLMPPPGAVPMFRPPLPGLASQVPSYPPGGAYFQAPPLGNRPPMPPVNIQRQAPPVNAQARAPSVNVPQSIPLVSARPPAPSINTRPIPPASAQKSAPLVGARSPVPLVIDTQSTAPLIDALSPPDINVQSLASPVGNRTPASSINAQPLVSPVNIPTPSPTDEAQSINDRDDDVVGFSFDLYCEADIDDPQSNLSPSDTSMSETSGEEEDDVPIVLETSPKRAFEDFCRQRQQAWNVLDLQGHIVELCCTQRGSLLIQSLLPAMEAAEQEQVFKEIYPGAVHQIALHPFGNYVLTRFFEFGTPSIKDRLATVITGFIYSLSLSHHGCRVVQNSIPLILPQQRTAYRKALEPFLLICVRHPNGNHVVQKLIENIPPEECDFVLQLESRAVDLSMHFHGSRVIQLAIAHLPRRLKASLLQRLYPYARRIMSDLYGNFVMKRVLEYGNDEDFRMIARQVYGSFGNLARHVYASNVCDKLVSLGPREIRQALANELLRGYPGSPHSMISALMKSESGNYVLQKMVNAASTRHRALLVERVQSLLPPLRRMKGLSPAEAEHLRQRLDASKLHLLARTLSEANAPVAPNLTPLSDRPVVPTSPPGEIVSQFSAAIWHDVVLPEPEQEVQASSLLQSDYTVPEMFHGHAPSNAAAHF</sequence>
<dbReference type="PROSITE" id="PS50303">
    <property type="entry name" value="PUM_HD"/>
    <property type="match status" value="1"/>
</dbReference>
<dbReference type="InterPro" id="IPR033133">
    <property type="entry name" value="PUM-HD"/>
</dbReference>
<dbReference type="PROSITE" id="PS50302">
    <property type="entry name" value="PUM"/>
    <property type="match status" value="5"/>
</dbReference>
<evidence type="ECO:0000256" key="1">
    <source>
        <dbReference type="ARBA" id="ARBA00022737"/>
    </source>
</evidence>
<dbReference type="SMART" id="SM00025">
    <property type="entry name" value="Pumilio"/>
    <property type="match status" value="8"/>
</dbReference>
<feature type="repeat" description="Pumilio" evidence="2">
    <location>
        <begin position="454"/>
        <end position="489"/>
    </location>
</feature>
<evidence type="ECO:0000256" key="2">
    <source>
        <dbReference type="PROSITE-ProRule" id="PRU00317"/>
    </source>
</evidence>
<feature type="compositionally biased region" description="Polar residues" evidence="3">
    <location>
        <begin position="94"/>
        <end position="103"/>
    </location>
</feature>
<dbReference type="SUPFAM" id="SSF48371">
    <property type="entry name" value="ARM repeat"/>
    <property type="match status" value="1"/>
</dbReference>
<dbReference type="Pfam" id="PF00806">
    <property type="entry name" value="PUF"/>
    <property type="match status" value="8"/>
</dbReference>
<feature type="compositionally biased region" description="Low complexity" evidence="3">
    <location>
        <begin position="80"/>
        <end position="93"/>
    </location>
</feature>
<dbReference type="PANTHER" id="PTHR12537">
    <property type="entry name" value="RNA BINDING PROTEIN PUMILIO-RELATED"/>
    <property type="match status" value="1"/>
</dbReference>
<feature type="repeat" description="Pumilio" evidence="2">
    <location>
        <begin position="634"/>
        <end position="669"/>
    </location>
</feature>
<reference evidence="5 6" key="1">
    <citation type="submission" date="2024-01" db="EMBL/GenBank/DDBJ databases">
        <title>A draft genome for a cacao thread blight-causing isolate of Paramarasmius palmivorus.</title>
        <authorList>
            <person name="Baruah I.K."/>
            <person name="Bukari Y."/>
            <person name="Amoako-Attah I."/>
            <person name="Meinhardt L.W."/>
            <person name="Bailey B.A."/>
            <person name="Cohen S.P."/>
        </authorList>
    </citation>
    <scope>NUCLEOTIDE SEQUENCE [LARGE SCALE GENOMIC DNA]</scope>
    <source>
        <strain evidence="5 6">GH-12</strain>
    </source>
</reference>
<keyword evidence="6" id="KW-1185">Reference proteome</keyword>
<name>A0AAW0DJ30_9AGAR</name>
<evidence type="ECO:0000313" key="5">
    <source>
        <dbReference type="EMBL" id="KAK7051293.1"/>
    </source>
</evidence>
<evidence type="ECO:0000313" key="6">
    <source>
        <dbReference type="Proteomes" id="UP001383192"/>
    </source>
</evidence>
<feature type="region of interest" description="Disordered" evidence="3">
    <location>
        <begin position="353"/>
        <end position="385"/>
    </location>
</feature>
<proteinExistence type="predicted"/>
<dbReference type="PANTHER" id="PTHR12537:SF12">
    <property type="entry name" value="MATERNAL PROTEIN PUMILIO"/>
    <property type="match status" value="1"/>
</dbReference>
<feature type="repeat" description="Pumilio" evidence="2">
    <location>
        <begin position="598"/>
        <end position="633"/>
    </location>
</feature>
<feature type="domain" description="PUM-HD" evidence="4">
    <location>
        <begin position="431"/>
        <end position="780"/>
    </location>
</feature>
<dbReference type="Proteomes" id="UP001383192">
    <property type="component" value="Unassembled WGS sequence"/>
</dbReference>
<dbReference type="InterPro" id="IPR011989">
    <property type="entry name" value="ARM-like"/>
</dbReference>
<keyword evidence="1" id="KW-0677">Repeat</keyword>